<sequence>MKFHVPDMSCGHCRAAIEQAIAAAGGTAAVDLDSRTVTVSGLDVARATAVLAEAGYSATPAS</sequence>
<accession>A0A1M7EEA8</accession>
<dbReference type="PROSITE" id="PS50846">
    <property type="entry name" value="HMA_2"/>
    <property type="match status" value="1"/>
</dbReference>
<dbReference type="EMBL" id="FRCK01000002">
    <property type="protein sequence ID" value="SHL90063.1"/>
    <property type="molecule type" value="Genomic_DNA"/>
</dbReference>
<dbReference type="Proteomes" id="UP000184444">
    <property type="component" value="Unassembled WGS sequence"/>
</dbReference>
<name>A0A1M7EEA8_9RHOB</name>
<organism evidence="2 3">
    <name type="scientific">Paracoccus solventivorans</name>
    <dbReference type="NCBI Taxonomy" id="53463"/>
    <lineage>
        <taxon>Bacteria</taxon>
        <taxon>Pseudomonadati</taxon>
        <taxon>Pseudomonadota</taxon>
        <taxon>Alphaproteobacteria</taxon>
        <taxon>Rhodobacterales</taxon>
        <taxon>Paracoccaceae</taxon>
        <taxon>Paracoccus</taxon>
    </lineage>
</organism>
<dbReference type="InterPro" id="IPR006121">
    <property type="entry name" value="HMA_dom"/>
</dbReference>
<proteinExistence type="predicted"/>
<dbReference type="RefSeq" id="WP_073062297.1">
    <property type="nucleotide sequence ID" value="NZ_FRCK01000002.1"/>
</dbReference>
<dbReference type="SUPFAM" id="SSF55008">
    <property type="entry name" value="HMA, heavy metal-associated domain"/>
    <property type="match status" value="1"/>
</dbReference>
<reference evidence="3" key="1">
    <citation type="submission" date="2016-11" db="EMBL/GenBank/DDBJ databases">
        <authorList>
            <person name="Varghese N."/>
            <person name="Submissions S."/>
        </authorList>
    </citation>
    <scope>NUCLEOTIDE SEQUENCE [LARGE SCALE GENOMIC DNA]</scope>
    <source>
        <strain evidence="3">DSM 6637</strain>
    </source>
</reference>
<dbReference type="Gene3D" id="3.30.70.100">
    <property type="match status" value="1"/>
</dbReference>
<dbReference type="Pfam" id="PF00403">
    <property type="entry name" value="HMA"/>
    <property type="match status" value="1"/>
</dbReference>
<dbReference type="GO" id="GO:0046872">
    <property type="term" value="F:metal ion binding"/>
    <property type="evidence" value="ECO:0007669"/>
    <property type="project" value="InterPro"/>
</dbReference>
<dbReference type="InterPro" id="IPR036163">
    <property type="entry name" value="HMA_dom_sf"/>
</dbReference>
<evidence type="ECO:0000313" key="3">
    <source>
        <dbReference type="Proteomes" id="UP000184444"/>
    </source>
</evidence>
<gene>
    <name evidence="2" type="ORF">SAMN05444389_10255</name>
</gene>
<keyword evidence="3" id="KW-1185">Reference proteome</keyword>
<evidence type="ECO:0000313" key="2">
    <source>
        <dbReference type="EMBL" id="SHL90063.1"/>
    </source>
</evidence>
<dbReference type="STRING" id="53463.SAMN05444389_10255"/>
<dbReference type="OrthoDB" id="9801832at2"/>
<evidence type="ECO:0000259" key="1">
    <source>
        <dbReference type="PROSITE" id="PS50846"/>
    </source>
</evidence>
<dbReference type="AlphaFoldDB" id="A0A1M7EEA8"/>
<protein>
    <submittedName>
        <fullName evidence="2">Copper chaperone</fullName>
    </submittedName>
</protein>
<feature type="domain" description="HMA" evidence="1">
    <location>
        <begin position="1"/>
        <end position="59"/>
    </location>
</feature>